<dbReference type="EMBL" id="RCMK01000582">
    <property type="protein sequence ID" value="KAG2920670.1"/>
    <property type="molecule type" value="Genomic_DNA"/>
</dbReference>
<dbReference type="Proteomes" id="UP000774804">
    <property type="component" value="Unassembled WGS sequence"/>
</dbReference>
<sequence length="94" mass="9938">MRACRMTYKELRGPGSLVASEGVISSLKAHRVIAEQSSSRLVNVGDDHSNTGKEPEAQPANAKETVPQREDSHTAAHQAKVKPASGSSKSADAK</sequence>
<evidence type="ECO:0000313" key="2">
    <source>
        <dbReference type="EMBL" id="KAG2851816.1"/>
    </source>
</evidence>
<reference evidence="8 9" key="1">
    <citation type="submission" date="2018-01" db="EMBL/GenBank/DDBJ databases">
        <title>Draft genome of the strawberry crown rot pathogen Phytophthora cactorum.</title>
        <authorList>
            <person name="Armitage A.D."/>
            <person name="Lysoe E."/>
            <person name="Nellist C.F."/>
            <person name="Harrison R.J."/>
            <person name="Brurberg M.B."/>
        </authorList>
    </citation>
    <scope>NUCLEOTIDE SEQUENCE [LARGE SCALE GENOMIC DNA]</scope>
    <source>
        <strain evidence="8 9">10300</strain>
    </source>
</reference>
<evidence type="ECO:0000313" key="9">
    <source>
        <dbReference type="Proteomes" id="UP000251314"/>
    </source>
</evidence>
<dbReference type="EMBL" id="MJFZ01000136">
    <property type="protein sequence ID" value="RAW36540.1"/>
    <property type="molecule type" value="Genomic_DNA"/>
</dbReference>
<proteinExistence type="predicted"/>
<evidence type="ECO:0000256" key="1">
    <source>
        <dbReference type="SAM" id="MobiDB-lite"/>
    </source>
</evidence>
<evidence type="ECO:0000313" key="7">
    <source>
        <dbReference type="EMBL" id="KAG6954000.1"/>
    </source>
</evidence>
<reference evidence="7" key="3">
    <citation type="submission" date="2021-01" db="EMBL/GenBank/DDBJ databases">
        <title>Phytophthora aleatoria, a newly-described species from Pinus radiata is distinct from Phytophthora cactorum isolates based on comparative genomics.</title>
        <authorList>
            <person name="Mcdougal R."/>
            <person name="Panda P."/>
            <person name="Williams N."/>
            <person name="Studholme D.J."/>
        </authorList>
    </citation>
    <scope>NUCLEOTIDE SEQUENCE</scope>
    <source>
        <strain evidence="7">NZFS 3830</strain>
    </source>
</reference>
<dbReference type="EMBL" id="JAENGZ010000780">
    <property type="protein sequence ID" value="KAG6954000.1"/>
    <property type="molecule type" value="Genomic_DNA"/>
</dbReference>
<dbReference type="EMBL" id="RCML01000607">
    <property type="protein sequence ID" value="KAG2972725.1"/>
    <property type="molecule type" value="Genomic_DNA"/>
</dbReference>
<dbReference type="Proteomes" id="UP000736787">
    <property type="component" value="Unassembled WGS sequence"/>
</dbReference>
<accession>A0A329SIP3</accession>
<keyword evidence="9" id="KW-1185">Reference proteome</keyword>
<evidence type="ECO:0000313" key="4">
    <source>
        <dbReference type="EMBL" id="KAG2920670.1"/>
    </source>
</evidence>
<evidence type="ECO:0000313" key="8">
    <source>
        <dbReference type="EMBL" id="RAW36540.1"/>
    </source>
</evidence>
<feature type="region of interest" description="Disordered" evidence="1">
    <location>
        <begin position="38"/>
        <end position="94"/>
    </location>
</feature>
<dbReference type="EMBL" id="RCMI01000598">
    <property type="protein sequence ID" value="KAG2904288.1"/>
    <property type="molecule type" value="Genomic_DNA"/>
</dbReference>
<evidence type="ECO:0000313" key="6">
    <source>
        <dbReference type="EMBL" id="KAG3215352.1"/>
    </source>
</evidence>
<dbReference type="EMBL" id="RCMV01000563">
    <property type="protein sequence ID" value="KAG3215352.1"/>
    <property type="molecule type" value="Genomic_DNA"/>
</dbReference>
<evidence type="ECO:0000313" key="3">
    <source>
        <dbReference type="EMBL" id="KAG2904288.1"/>
    </source>
</evidence>
<evidence type="ECO:0000313" key="5">
    <source>
        <dbReference type="EMBL" id="KAG2972725.1"/>
    </source>
</evidence>
<dbReference type="VEuPathDB" id="FungiDB:PC110_g7192"/>
<dbReference type="EMBL" id="RCMG01000582">
    <property type="protein sequence ID" value="KAG2851816.1"/>
    <property type="molecule type" value="Genomic_DNA"/>
</dbReference>
<name>A0A329SIP3_9STRA</name>
<comment type="caution">
    <text evidence="8">The sequence shown here is derived from an EMBL/GenBank/DDBJ whole genome shotgun (WGS) entry which is preliminary data.</text>
</comment>
<organism evidence="8 9">
    <name type="scientific">Phytophthora cactorum</name>
    <dbReference type="NCBI Taxonomy" id="29920"/>
    <lineage>
        <taxon>Eukaryota</taxon>
        <taxon>Sar</taxon>
        <taxon>Stramenopiles</taxon>
        <taxon>Oomycota</taxon>
        <taxon>Peronosporomycetes</taxon>
        <taxon>Peronosporales</taxon>
        <taxon>Peronosporaceae</taxon>
        <taxon>Phytophthora</taxon>
    </lineage>
</organism>
<gene>
    <name evidence="7" type="ORF">JG687_00012065</name>
    <name evidence="8" type="ORF">PC110_g7192</name>
    <name evidence="2" type="ORF">PC113_g15577</name>
    <name evidence="3" type="ORF">PC115_g15043</name>
    <name evidence="4" type="ORF">PC117_g16434</name>
    <name evidence="5" type="ORF">PC118_g15531</name>
    <name evidence="6" type="ORF">PC129_g13757</name>
</gene>
<dbReference type="Proteomes" id="UP000688947">
    <property type="component" value="Unassembled WGS sequence"/>
</dbReference>
<dbReference type="Proteomes" id="UP000735874">
    <property type="component" value="Unassembled WGS sequence"/>
</dbReference>
<feature type="compositionally biased region" description="Basic and acidic residues" evidence="1">
    <location>
        <begin position="45"/>
        <end position="56"/>
    </location>
</feature>
<dbReference type="Proteomes" id="UP000697107">
    <property type="component" value="Unassembled WGS sequence"/>
</dbReference>
<dbReference type="OrthoDB" id="10279815at2759"/>
<dbReference type="AlphaFoldDB" id="A0A329SIP3"/>
<dbReference type="Proteomes" id="UP000251314">
    <property type="component" value="Unassembled WGS sequence"/>
</dbReference>
<protein>
    <submittedName>
        <fullName evidence="8">Uncharacterized protein</fullName>
    </submittedName>
</protein>
<dbReference type="Proteomes" id="UP000760860">
    <property type="component" value="Unassembled WGS sequence"/>
</dbReference>
<reference evidence="2" key="2">
    <citation type="submission" date="2018-10" db="EMBL/GenBank/DDBJ databases">
        <title>Effector identification in a new, highly contiguous assembly of the strawberry crown rot pathogen Phytophthora cactorum.</title>
        <authorList>
            <person name="Armitage A.D."/>
            <person name="Nellist C.F."/>
            <person name="Bates H."/>
            <person name="Vickerstaff R.J."/>
            <person name="Harrison R.J."/>
        </authorList>
    </citation>
    <scope>NUCLEOTIDE SEQUENCE</scope>
    <source>
        <strain evidence="2">15-7</strain>
        <strain evidence="3">4032</strain>
        <strain evidence="4">4040</strain>
        <strain evidence="5">P415</strain>
        <strain evidence="6">P421</strain>
    </source>
</reference>
<feature type="compositionally biased region" description="Polar residues" evidence="1">
    <location>
        <begin position="85"/>
        <end position="94"/>
    </location>
</feature>